<evidence type="ECO:0000313" key="7">
    <source>
        <dbReference type="EMBL" id="CAF1552556.1"/>
    </source>
</evidence>
<sequence length="538" mass="60942">MTIMANSLVVNRTYQFVVNMTHRANPYLRASGYLLVKVENARSQMVAVGCVIATMCSRKGEFQYINPNTQLALFSSLMNQTGLLNNITWNVYTRMMNSSSDTQKWSLFTNMNDYRDIWFFGANRSHFTATNQLFLTYRNIKFWRFEVVYISMTEKSSSALHFEINQPPKPGICSITPSNGTITTKFTVICKDWTDQDGIKDYSFYAWTTHVEQRVILGSTINSLFELRLPIGCGNASLVNVIVQIRDQLNSVTEANISAVSVVPTRTNIDSFVKAINISSTVPSKHPLVEILSKNNSVLTGQVITTVSQVLNEMNTEIIRLGIQNIASIFVSPLGSRRISMSSHSWNTSTFNQYIQQLNDDASVREYLMKSMKDLVTTTWNNILLHASSLALLTHAINELTRDTFMLASSKCRDMAITLESMARMVSSDDVKKIGNQLVQCAANVLSAVNVPLQQRGTILELDLNRSSATSNDYDDDMYLNLNLNGINFVNPFSLYNLCYFDLIIGIFMKENEPSYERNFYHQKRTVASLQCHQYWIA</sequence>
<dbReference type="Pfam" id="PF02010">
    <property type="entry name" value="REJ"/>
    <property type="match status" value="1"/>
</dbReference>
<proteinExistence type="predicted"/>
<accession>A0A815X437</accession>
<feature type="domain" description="PKD/REJ-like" evidence="6">
    <location>
        <begin position="1"/>
        <end position="267"/>
    </location>
</feature>
<dbReference type="InterPro" id="IPR002859">
    <property type="entry name" value="PKD/REJ-like"/>
</dbReference>
<dbReference type="OrthoDB" id="10053169at2759"/>
<dbReference type="Proteomes" id="UP000663834">
    <property type="component" value="Unassembled WGS sequence"/>
</dbReference>
<evidence type="ECO:0000256" key="2">
    <source>
        <dbReference type="ARBA" id="ARBA00022692"/>
    </source>
</evidence>
<keyword evidence="3" id="KW-0677">Repeat</keyword>
<protein>
    <recommendedName>
        <fullName evidence="6">PKD/REJ-like domain-containing protein</fullName>
    </recommendedName>
</protein>
<comment type="subcellular location">
    <subcellularLocation>
        <location evidence="1">Membrane</location>
    </subcellularLocation>
</comment>
<evidence type="ECO:0000256" key="1">
    <source>
        <dbReference type="ARBA" id="ARBA00004370"/>
    </source>
</evidence>
<reference evidence="7" key="1">
    <citation type="submission" date="2021-02" db="EMBL/GenBank/DDBJ databases">
        <authorList>
            <person name="Nowell W R."/>
        </authorList>
    </citation>
    <scope>NUCLEOTIDE SEQUENCE</scope>
</reference>
<organism evidence="7 8">
    <name type="scientific">Rotaria magnacalcarata</name>
    <dbReference type="NCBI Taxonomy" id="392030"/>
    <lineage>
        <taxon>Eukaryota</taxon>
        <taxon>Metazoa</taxon>
        <taxon>Spiralia</taxon>
        <taxon>Gnathifera</taxon>
        <taxon>Rotifera</taxon>
        <taxon>Eurotatoria</taxon>
        <taxon>Bdelloidea</taxon>
        <taxon>Philodinida</taxon>
        <taxon>Philodinidae</taxon>
        <taxon>Rotaria</taxon>
    </lineage>
</organism>
<gene>
    <name evidence="7" type="ORF">KQP761_LOCUS17761</name>
</gene>
<evidence type="ECO:0000256" key="3">
    <source>
        <dbReference type="ARBA" id="ARBA00022737"/>
    </source>
</evidence>
<evidence type="ECO:0000256" key="5">
    <source>
        <dbReference type="ARBA" id="ARBA00023136"/>
    </source>
</evidence>
<dbReference type="GO" id="GO:0005261">
    <property type="term" value="F:monoatomic cation channel activity"/>
    <property type="evidence" value="ECO:0007669"/>
    <property type="project" value="TreeGrafter"/>
</dbReference>
<dbReference type="AlphaFoldDB" id="A0A815X437"/>
<dbReference type="GO" id="GO:0006816">
    <property type="term" value="P:calcium ion transport"/>
    <property type="evidence" value="ECO:0007669"/>
    <property type="project" value="TreeGrafter"/>
</dbReference>
<keyword evidence="4" id="KW-1133">Transmembrane helix</keyword>
<evidence type="ECO:0000313" key="8">
    <source>
        <dbReference type="Proteomes" id="UP000663834"/>
    </source>
</evidence>
<keyword evidence="2" id="KW-0812">Transmembrane</keyword>
<dbReference type="PANTHER" id="PTHR46730:SF1">
    <property type="entry name" value="PLAT DOMAIN-CONTAINING PROTEIN"/>
    <property type="match status" value="1"/>
</dbReference>
<dbReference type="GO" id="GO:0005886">
    <property type="term" value="C:plasma membrane"/>
    <property type="evidence" value="ECO:0007669"/>
    <property type="project" value="TreeGrafter"/>
</dbReference>
<name>A0A815X437_9BILA</name>
<evidence type="ECO:0000256" key="4">
    <source>
        <dbReference type="ARBA" id="ARBA00022989"/>
    </source>
</evidence>
<comment type="caution">
    <text evidence="7">The sequence shown here is derived from an EMBL/GenBank/DDBJ whole genome shotgun (WGS) entry which is preliminary data.</text>
</comment>
<keyword evidence="5" id="KW-0472">Membrane</keyword>
<dbReference type="PANTHER" id="PTHR46730">
    <property type="entry name" value="POLYCYSTIN-1"/>
    <property type="match status" value="1"/>
</dbReference>
<evidence type="ECO:0000259" key="6">
    <source>
        <dbReference type="Pfam" id="PF02010"/>
    </source>
</evidence>
<dbReference type="EMBL" id="CAJNOW010009003">
    <property type="protein sequence ID" value="CAF1552556.1"/>
    <property type="molecule type" value="Genomic_DNA"/>
</dbReference>